<dbReference type="STRING" id="946362.F2URR0"/>
<evidence type="ECO:0000256" key="1">
    <source>
        <dbReference type="ARBA" id="ARBA00009505"/>
    </source>
</evidence>
<dbReference type="AlphaFoldDB" id="F2URR0"/>
<keyword evidence="2" id="KW-0576">Peroxisome</keyword>
<dbReference type="GO" id="GO:0005778">
    <property type="term" value="C:peroxisomal membrane"/>
    <property type="evidence" value="ECO:0007669"/>
    <property type="project" value="UniProtKB-SubCell"/>
</dbReference>
<dbReference type="eggNOG" id="KOG4546">
    <property type="taxonomic scope" value="Eukaryota"/>
</dbReference>
<accession>F2URR0</accession>
<dbReference type="GO" id="GO:0007031">
    <property type="term" value="P:peroxisome organization"/>
    <property type="evidence" value="ECO:0007669"/>
    <property type="project" value="UniProtKB-KW"/>
</dbReference>
<gene>
    <name evidence="3" type="ORF">PTSG_10570</name>
</gene>
<dbReference type="InterPro" id="IPR013919">
    <property type="entry name" value="Pex16"/>
</dbReference>
<dbReference type="KEGG" id="sre:PTSG_10570"/>
<dbReference type="InParanoid" id="F2URR0"/>
<proteinExistence type="inferred from homology"/>
<dbReference type="PANTHER" id="PTHR13299:SF0">
    <property type="entry name" value="PEROXISOMAL MEMBRANE PROTEIN PEX16"/>
    <property type="match status" value="1"/>
</dbReference>
<comment type="subcellular location">
    <subcellularLocation>
        <location evidence="2">Peroxisome membrane</location>
    </subcellularLocation>
</comment>
<sequence>MWRSLIDTYTKRIEQDVGGVGLLEKLVMYASQLTPTISSSDEVFYTFSTLSRLLRLGNDALLSRATTSMSSYPGTRPDPLQLRLITLLAILEDVDVLLEVLARRVGEEKLQRRMVVLIEIIRAASRGVLLLKHGNHTFSPSAALQINREALTCEDCAQGQLLVDGLCRVCDKEFFQQYTQRKAAGTLDDLACPGCHEYVDVSELCSWFEERGPRSGVTMTATRQEESIIGGHNCRMCRLRQSRAFKAASAYKLMRERQTKGLVSSALTLPLLCAEGLDIIRPSVHLALQGLLGRKSWTAYGVSLLVDIIVTYLRAAQFKHLRPHERRWHKRRALLLIKYLIRTPVLEDITSPRVESVMVFVRRFVPLGNIAASSVTSQLSSMQSLHTLQWSDKLV</sequence>
<keyword evidence="4" id="KW-1185">Reference proteome</keyword>
<evidence type="ECO:0000313" key="4">
    <source>
        <dbReference type="Proteomes" id="UP000007799"/>
    </source>
</evidence>
<dbReference type="FunCoup" id="F2URR0">
    <property type="interactions" value="1443"/>
</dbReference>
<evidence type="ECO:0000256" key="2">
    <source>
        <dbReference type="RuleBase" id="RU365003"/>
    </source>
</evidence>
<reference evidence="3" key="1">
    <citation type="submission" date="2009-08" db="EMBL/GenBank/DDBJ databases">
        <title>Annotation of Salpingoeca rosetta.</title>
        <authorList>
            <consortium name="The Broad Institute Genome Sequencing Platform"/>
            <person name="Russ C."/>
            <person name="Cuomo C."/>
            <person name="Burger G."/>
            <person name="Gray M.W."/>
            <person name="Holland P.W.H."/>
            <person name="King N."/>
            <person name="Lang F.B.F."/>
            <person name="Roger A.J."/>
            <person name="Ruiz-Trillo I."/>
            <person name="Young S.K."/>
            <person name="Zeng Q."/>
            <person name="Gargeya S."/>
            <person name="Alvarado L."/>
            <person name="Berlin A."/>
            <person name="Chapman S.B."/>
            <person name="Chen Z."/>
            <person name="Freedman E."/>
            <person name="Gellesch M."/>
            <person name="Goldberg J."/>
            <person name="Griggs A."/>
            <person name="Gujja S."/>
            <person name="Heilman E."/>
            <person name="Heiman D."/>
            <person name="Howarth C."/>
            <person name="Mehta T."/>
            <person name="Neiman D."/>
            <person name="Pearson M."/>
            <person name="Roberts A."/>
            <person name="Saif S."/>
            <person name="Shea T."/>
            <person name="Shenoy N."/>
            <person name="Sisk P."/>
            <person name="Stolte C."/>
            <person name="Sykes S."/>
            <person name="White J."/>
            <person name="Yandava C."/>
            <person name="Haas B."/>
            <person name="Nusbaum C."/>
            <person name="Birren B."/>
        </authorList>
    </citation>
    <scope>NUCLEOTIDE SEQUENCE [LARGE SCALE GENOMIC DNA]</scope>
    <source>
        <strain evidence="3">ATCC 50818</strain>
    </source>
</reference>
<dbReference type="GeneID" id="16068631"/>
<dbReference type="Proteomes" id="UP000007799">
    <property type="component" value="Unassembled WGS sequence"/>
</dbReference>
<name>F2URR0_SALR5</name>
<comment type="similarity">
    <text evidence="1 2">Belongs to the peroxin-16 family.</text>
</comment>
<protein>
    <recommendedName>
        <fullName evidence="2">Peroxisomal membrane protein PEX16</fullName>
    </recommendedName>
</protein>
<keyword evidence="2" id="KW-0962">Peroxisome biogenesis</keyword>
<dbReference type="Pfam" id="PF08610">
    <property type="entry name" value="Pex16"/>
    <property type="match status" value="1"/>
</dbReference>
<dbReference type="PANTHER" id="PTHR13299">
    <property type="entry name" value="PEROXISOMAL MEMBRANE PROTEIN PEX16"/>
    <property type="match status" value="1"/>
</dbReference>
<dbReference type="OrthoDB" id="2021143at2759"/>
<dbReference type="EMBL" id="GL832992">
    <property type="protein sequence ID" value="EGD80315.1"/>
    <property type="molecule type" value="Genomic_DNA"/>
</dbReference>
<dbReference type="RefSeq" id="XP_004988105.1">
    <property type="nucleotide sequence ID" value="XM_004988048.1"/>
</dbReference>
<organism evidence="4">
    <name type="scientific">Salpingoeca rosetta (strain ATCC 50818 / BSB-021)</name>
    <dbReference type="NCBI Taxonomy" id="946362"/>
    <lineage>
        <taxon>Eukaryota</taxon>
        <taxon>Choanoflagellata</taxon>
        <taxon>Craspedida</taxon>
        <taxon>Salpingoecidae</taxon>
        <taxon>Salpingoeca</taxon>
    </lineage>
</organism>
<evidence type="ECO:0000313" key="3">
    <source>
        <dbReference type="EMBL" id="EGD80315.1"/>
    </source>
</evidence>